<dbReference type="EMBL" id="CAJNRG010000086">
    <property type="protein sequence ID" value="CAF1969657.1"/>
    <property type="molecule type" value="Genomic_DNA"/>
</dbReference>
<dbReference type="AlphaFoldDB" id="A0A816LZZ6"/>
<evidence type="ECO:0000256" key="1">
    <source>
        <dbReference type="SAM" id="SignalP"/>
    </source>
</evidence>
<comment type="caution">
    <text evidence="2">The sequence shown here is derived from an EMBL/GenBank/DDBJ whole genome shotgun (WGS) entry which is preliminary data.</text>
</comment>
<dbReference type="EMBL" id="CAJNRF010003936">
    <property type="protein sequence ID" value="CAF2053902.1"/>
    <property type="molecule type" value="Genomic_DNA"/>
</dbReference>
<reference evidence="2" key="1">
    <citation type="submission" date="2021-02" db="EMBL/GenBank/DDBJ databases">
        <authorList>
            <person name="Nowell W R."/>
        </authorList>
    </citation>
    <scope>NUCLEOTIDE SEQUENCE</scope>
</reference>
<evidence type="ECO:0000313" key="2">
    <source>
        <dbReference type="EMBL" id="CAF1969657.1"/>
    </source>
</evidence>
<protein>
    <recommendedName>
        <fullName evidence="5">Secreted protein</fullName>
    </recommendedName>
</protein>
<proteinExistence type="predicted"/>
<sequence length="79" mass="8575">MQSTILKLVVFYSLIGTTATAITCRCACGTLESTSSVPNCRACVHKCNGYKCYTLQYIESNYAVKSMCFDAPIDNVTTG</sequence>
<dbReference type="Proteomes" id="UP000663856">
    <property type="component" value="Unassembled WGS sequence"/>
</dbReference>
<dbReference type="Proteomes" id="UP000663887">
    <property type="component" value="Unassembled WGS sequence"/>
</dbReference>
<keyword evidence="1" id="KW-0732">Signal</keyword>
<evidence type="ECO:0000313" key="3">
    <source>
        <dbReference type="EMBL" id="CAF2053902.1"/>
    </source>
</evidence>
<name>A0A816LZZ6_9BILA</name>
<organism evidence="2 4">
    <name type="scientific">Rotaria magnacalcarata</name>
    <dbReference type="NCBI Taxonomy" id="392030"/>
    <lineage>
        <taxon>Eukaryota</taxon>
        <taxon>Metazoa</taxon>
        <taxon>Spiralia</taxon>
        <taxon>Gnathifera</taxon>
        <taxon>Rotifera</taxon>
        <taxon>Eurotatoria</taxon>
        <taxon>Bdelloidea</taxon>
        <taxon>Philodinida</taxon>
        <taxon>Philodinidae</taxon>
        <taxon>Rotaria</taxon>
    </lineage>
</organism>
<accession>A0A816LZZ6</accession>
<feature type="chain" id="PRO_5036230252" description="Secreted protein" evidence="1">
    <location>
        <begin position="21"/>
        <end position="79"/>
    </location>
</feature>
<gene>
    <name evidence="3" type="ORF">WKI299_LOCUS10819</name>
    <name evidence="2" type="ORF">XDN619_LOCUS1809</name>
</gene>
<evidence type="ECO:0008006" key="5">
    <source>
        <dbReference type="Google" id="ProtNLM"/>
    </source>
</evidence>
<feature type="signal peptide" evidence="1">
    <location>
        <begin position="1"/>
        <end position="20"/>
    </location>
</feature>
<evidence type="ECO:0000313" key="4">
    <source>
        <dbReference type="Proteomes" id="UP000663887"/>
    </source>
</evidence>